<dbReference type="OrthoDB" id="2506366at2759"/>
<dbReference type="Proteomes" id="UP000765509">
    <property type="component" value="Unassembled WGS sequence"/>
</dbReference>
<organism evidence="2 3">
    <name type="scientific">Austropuccinia psidii MF-1</name>
    <dbReference type="NCBI Taxonomy" id="1389203"/>
    <lineage>
        <taxon>Eukaryota</taxon>
        <taxon>Fungi</taxon>
        <taxon>Dikarya</taxon>
        <taxon>Basidiomycota</taxon>
        <taxon>Pucciniomycotina</taxon>
        <taxon>Pucciniomycetes</taxon>
        <taxon>Pucciniales</taxon>
        <taxon>Sphaerophragmiaceae</taxon>
        <taxon>Austropuccinia</taxon>
    </lineage>
</organism>
<comment type="caution">
    <text evidence="2">The sequence shown here is derived from an EMBL/GenBank/DDBJ whole genome shotgun (WGS) entry which is preliminary data.</text>
</comment>
<feature type="compositionally biased region" description="Polar residues" evidence="1">
    <location>
        <begin position="62"/>
        <end position="77"/>
    </location>
</feature>
<dbReference type="EMBL" id="AVOT02035014">
    <property type="protein sequence ID" value="MBW0529272.1"/>
    <property type="molecule type" value="Genomic_DNA"/>
</dbReference>
<keyword evidence="3" id="KW-1185">Reference proteome</keyword>
<evidence type="ECO:0000256" key="1">
    <source>
        <dbReference type="SAM" id="MobiDB-lite"/>
    </source>
</evidence>
<sequence>MQEALKKMKELTKSLKEQQEPFRKDISKEKDDIKQFMDQLGELTSLATPQKQNQIHFQTSKQELNPKANQIPASSSHFPYIPAQQGPSHSISVPIV</sequence>
<feature type="region of interest" description="Disordered" evidence="1">
    <location>
        <begin position="62"/>
        <end position="96"/>
    </location>
</feature>
<protein>
    <submittedName>
        <fullName evidence="2">Uncharacterized protein</fullName>
    </submittedName>
</protein>
<gene>
    <name evidence="2" type="ORF">O181_068987</name>
</gene>
<name>A0A9Q3I6U2_9BASI</name>
<reference evidence="2" key="1">
    <citation type="submission" date="2021-03" db="EMBL/GenBank/DDBJ databases">
        <title>Draft genome sequence of rust myrtle Austropuccinia psidii MF-1, a brazilian biotype.</title>
        <authorList>
            <person name="Quecine M.C."/>
            <person name="Pachon D.M.R."/>
            <person name="Bonatelli M.L."/>
            <person name="Correr F.H."/>
            <person name="Franceschini L.M."/>
            <person name="Leite T.F."/>
            <person name="Margarido G.R.A."/>
            <person name="Almeida C.A."/>
            <person name="Ferrarezi J.A."/>
            <person name="Labate C.A."/>
        </authorList>
    </citation>
    <scope>NUCLEOTIDE SEQUENCE</scope>
    <source>
        <strain evidence="2">MF-1</strain>
    </source>
</reference>
<evidence type="ECO:0000313" key="2">
    <source>
        <dbReference type="EMBL" id="MBW0529272.1"/>
    </source>
</evidence>
<evidence type="ECO:0000313" key="3">
    <source>
        <dbReference type="Proteomes" id="UP000765509"/>
    </source>
</evidence>
<proteinExistence type="predicted"/>
<accession>A0A9Q3I6U2</accession>
<dbReference type="AlphaFoldDB" id="A0A9Q3I6U2"/>
<feature type="compositionally biased region" description="Polar residues" evidence="1">
    <location>
        <begin position="85"/>
        <end position="96"/>
    </location>
</feature>
<feature type="region of interest" description="Disordered" evidence="1">
    <location>
        <begin position="1"/>
        <end position="29"/>
    </location>
</feature>